<name>A7IK04_XANP2</name>
<evidence type="ECO:0000256" key="3">
    <source>
        <dbReference type="ARBA" id="ARBA00020071"/>
    </source>
</evidence>
<evidence type="ECO:0000256" key="7">
    <source>
        <dbReference type="SAM" id="MobiDB-lite"/>
    </source>
</evidence>
<sequence>MRKRRRLPLPLHILCIGLRRNVWVRRERNRAMVAWHRHGKWSVVKASWGFLAFAAVGVIGLGSAFGQTFQPSPSANKPLATMTPTGTFAASQAAAEPPAPAAAMSAPAATPAPTGTSPQKLVAYSSAVVDGPYIAMTFDDGPNPETTPRLLKMLEQRGIKATFFVLGSRATASPAIIKQMIAQGHEVANHSWDHPQLPKISVAAADKQIGDTNAAIEQITGKSPLYVRPPYGAMTPALRAHLREKFGSTFIYWSVDPLDWKDRNAQVIHDRIVSHAHPGAIVLAHDIHPTTVDAMPKVLDDLKAKGYKFVTVSELIAMNKGVPEPKVASTTPAPKKKPKPANPASASAAGANGTAATPVSAKPASAKPASAKPATPTRNSSTSMGLF</sequence>
<comment type="function">
    <text evidence="1">Is involved in generating a small heat-stable compound (Nod), an acylated oligomer of N-acetylglucosamine, that stimulates mitosis in various plant protoplasts.</text>
</comment>
<evidence type="ECO:0000256" key="6">
    <source>
        <dbReference type="ARBA" id="ARBA00032976"/>
    </source>
</evidence>
<evidence type="ECO:0000256" key="2">
    <source>
        <dbReference type="ARBA" id="ARBA00010973"/>
    </source>
</evidence>
<feature type="region of interest" description="Disordered" evidence="7">
    <location>
        <begin position="89"/>
        <end position="117"/>
    </location>
</feature>
<evidence type="ECO:0000313" key="9">
    <source>
        <dbReference type="EMBL" id="ABS68347.1"/>
    </source>
</evidence>
<dbReference type="InterPro" id="IPR050248">
    <property type="entry name" value="Polysacc_deacetylase_ArnD"/>
</dbReference>
<dbReference type="SUPFAM" id="SSF88713">
    <property type="entry name" value="Glycoside hydrolase/deacetylase"/>
    <property type="match status" value="1"/>
</dbReference>
<comment type="similarity">
    <text evidence="2">Belongs to the polysaccharide deacetylase family.</text>
</comment>
<feature type="region of interest" description="Disordered" evidence="7">
    <location>
        <begin position="324"/>
        <end position="387"/>
    </location>
</feature>
<feature type="domain" description="NodB homology" evidence="8">
    <location>
        <begin position="132"/>
        <end position="310"/>
    </location>
</feature>
<dbReference type="AlphaFoldDB" id="A7IK04"/>
<dbReference type="KEGG" id="xau:Xaut_3117"/>
<gene>
    <name evidence="9" type="ordered locus">Xaut_3117</name>
</gene>
<feature type="compositionally biased region" description="Polar residues" evidence="7">
    <location>
        <begin position="378"/>
        <end position="387"/>
    </location>
</feature>
<dbReference type="GO" id="GO:0005975">
    <property type="term" value="P:carbohydrate metabolic process"/>
    <property type="evidence" value="ECO:0007669"/>
    <property type="project" value="InterPro"/>
</dbReference>
<dbReference type="PANTHER" id="PTHR10587:SF133">
    <property type="entry name" value="CHITIN DEACETYLASE 1-RELATED"/>
    <property type="match status" value="1"/>
</dbReference>
<dbReference type="GO" id="GO:0046872">
    <property type="term" value="F:metal ion binding"/>
    <property type="evidence" value="ECO:0007669"/>
    <property type="project" value="UniProtKB-KW"/>
</dbReference>
<protein>
    <recommendedName>
        <fullName evidence="3">Chitooligosaccharide deacetylase</fullName>
    </recommendedName>
    <alternativeName>
        <fullName evidence="6">Nodulation protein B</fullName>
    </alternativeName>
</protein>
<dbReference type="EMBL" id="CP000781">
    <property type="protein sequence ID" value="ABS68347.1"/>
    <property type="molecule type" value="Genomic_DNA"/>
</dbReference>
<evidence type="ECO:0000313" key="10">
    <source>
        <dbReference type="Proteomes" id="UP000002417"/>
    </source>
</evidence>
<dbReference type="InterPro" id="IPR002509">
    <property type="entry name" value="NODB_dom"/>
</dbReference>
<dbReference type="PhylomeDB" id="A7IK04"/>
<dbReference type="InterPro" id="IPR011330">
    <property type="entry name" value="Glyco_hydro/deAcase_b/a-brl"/>
</dbReference>
<dbReference type="STRING" id="78245.Xaut_3117"/>
<dbReference type="Pfam" id="PF01522">
    <property type="entry name" value="Polysacc_deac_1"/>
    <property type="match status" value="1"/>
</dbReference>
<dbReference type="PROSITE" id="PS51677">
    <property type="entry name" value="NODB"/>
    <property type="match status" value="1"/>
</dbReference>
<dbReference type="GO" id="GO:0016020">
    <property type="term" value="C:membrane"/>
    <property type="evidence" value="ECO:0007669"/>
    <property type="project" value="TreeGrafter"/>
</dbReference>
<keyword evidence="4" id="KW-0479">Metal-binding</keyword>
<dbReference type="PANTHER" id="PTHR10587">
    <property type="entry name" value="GLYCOSYL TRANSFERASE-RELATED"/>
    <property type="match status" value="1"/>
</dbReference>
<proteinExistence type="inferred from homology"/>
<dbReference type="GO" id="GO:0016810">
    <property type="term" value="F:hydrolase activity, acting on carbon-nitrogen (but not peptide) bonds"/>
    <property type="evidence" value="ECO:0007669"/>
    <property type="project" value="InterPro"/>
</dbReference>
<dbReference type="eggNOG" id="COG0726">
    <property type="taxonomic scope" value="Bacteria"/>
</dbReference>
<evidence type="ECO:0000256" key="4">
    <source>
        <dbReference type="ARBA" id="ARBA00022723"/>
    </source>
</evidence>
<accession>A7IK04</accession>
<keyword evidence="10" id="KW-1185">Reference proteome</keyword>
<evidence type="ECO:0000256" key="1">
    <source>
        <dbReference type="ARBA" id="ARBA00003236"/>
    </source>
</evidence>
<dbReference type="CDD" id="cd10954">
    <property type="entry name" value="CE4_CtAXE_like"/>
    <property type="match status" value="1"/>
</dbReference>
<evidence type="ECO:0000259" key="8">
    <source>
        <dbReference type="PROSITE" id="PS51677"/>
    </source>
</evidence>
<organism evidence="9 10">
    <name type="scientific">Xanthobacter autotrophicus (strain ATCC BAA-1158 / Py2)</name>
    <dbReference type="NCBI Taxonomy" id="78245"/>
    <lineage>
        <taxon>Bacteria</taxon>
        <taxon>Pseudomonadati</taxon>
        <taxon>Pseudomonadota</taxon>
        <taxon>Alphaproteobacteria</taxon>
        <taxon>Hyphomicrobiales</taxon>
        <taxon>Xanthobacteraceae</taxon>
        <taxon>Xanthobacter</taxon>
    </lineage>
</organism>
<dbReference type="Proteomes" id="UP000002417">
    <property type="component" value="Chromosome"/>
</dbReference>
<reference evidence="9 10" key="1">
    <citation type="submission" date="2007-07" db="EMBL/GenBank/DDBJ databases">
        <title>Complete sequence of chromosome of Xanthobacter autotrophicus Py2.</title>
        <authorList>
            <consortium name="US DOE Joint Genome Institute"/>
            <person name="Copeland A."/>
            <person name="Lucas S."/>
            <person name="Lapidus A."/>
            <person name="Barry K."/>
            <person name="Glavina del Rio T."/>
            <person name="Hammon N."/>
            <person name="Israni S."/>
            <person name="Dalin E."/>
            <person name="Tice H."/>
            <person name="Pitluck S."/>
            <person name="Sims D."/>
            <person name="Brettin T."/>
            <person name="Bruce D."/>
            <person name="Detter J.C."/>
            <person name="Han C."/>
            <person name="Tapia R."/>
            <person name="Brainard J."/>
            <person name="Schmutz J."/>
            <person name="Larimer F."/>
            <person name="Land M."/>
            <person name="Hauser L."/>
            <person name="Kyrpides N."/>
            <person name="Kim E."/>
            <person name="Ensigns S.A."/>
            <person name="Richardson P."/>
        </authorList>
    </citation>
    <scope>NUCLEOTIDE SEQUENCE [LARGE SCALE GENOMIC DNA]</scope>
    <source>
        <strain evidence="10">ATCC BAA-1158 / Py2</strain>
    </source>
</reference>
<feature type="compositionally biased region" description="Low complexity" evidence="7">
    <location>
        <begin position="342"/>
        <end position="377"/>
    </location>
</feature>
<dbReference type="Gene3D" id="3.20.20.370">
    <property type="entry name" value="Glycoside hydrolase/deacetylase"/>
    <property type="match status" value="1"/>
</dbReference>
<dbReference type="HOGENOM" id="CLU_713619_0_0_5"/>
<keyword evidence="5" id="KW-0378">Hydrolase</keyword>
<evidence type="ECO:0000256" key="5">
    <source>
        <dbReference type="ARBA" id="ARBA00022801"/>
    </source>
</evidence>